<gene>
    <name evidence="2" type="ORF">MWN33_08615</name>
</gene>
<dbReference type="RefSeq" id="WP_247200075.1">
    <property type="nucleotide sequence ID" value="NZ_JALKCG010000002.1"/>
</dbReference>
<evidence type="ECO:0000256" key="1">
    <source>
        <dbReference type="SAM" id="MobiDB-lite"/>
    </source>
</evidence>
<dbReference type="Pfam" id="PF19541">
    <property type="entry name" value="DUF6065"/>
    <property type="match status" value="1"/>
</dbReference>
<name>A0ABT0DLD6_9HYPH</name>
<dbReference type="InterPro" id="IPR045709">
    <property type="entry name" value="DUF6065"/>
</dbReference>
<reference evidence="2 3" key="1">
    <citation type="submission" date="2022-04" db="EMBL/GenBank/DDBJ databases">
        <authorList>
            <person name="Grouzdev D.S."/>
            <person name="Pantiukh K.S."/>
            <person name="Krutkina M.S."/>
        </authorList>
    </citation>
    <scope>NUCLEOTIDE SEQUENCE [LARGE SCALE GENOMIC DNA]</scope>
    <source>
        <strain evidence="2 3">Jip08</strain>
    </source>
</reference>
<organism evidence="2 3">
    <name type="scientific">Ancylobacter koreensis</name>
    <dbReference type="NCBI Taxonomy" id="266121"/>
    <lineage>
        <taxon>Bacteria</taxon>
        <taxon>Pseudomonadati</taxon>
        <taxon>Pseudomonadota</taxon>
        <taxon>Alphaproteobacteria</taxon>
        <taxon>Hyphomicrobiales</taxon>
        <taxon>Xanthobacteraceae</taxon>
        <taxon>Ancylobacter</taxon>
    </lineage>
</organism>
<dbReference type="Proteomes" id="UP001202867">
    <property type="component" value="Unassembled WGS sequence"/>
</dbReference>
<protein>
    <submittedName>
        <fullName evidence="2">DUF6065 family protein</fullName>
    </submittedName>
</protein>
<accession>A0ABT0DLD6</accession>
<comment type="caution">
    <text evidence="2">The sequence shown here is derived from an EMBL/GenBank/DDBJ whole genome shotgun (WGS) entry which is preliminary data.</text>
</comment>
<feature type="region of interest" description="Disordered" evidence="1">
    <location>
        <begin position="217"/>
        <end position="250"/>
    </location>
</feature>
<keyword evidence="3" id="KW-1185">Reference proteome</keyword>
<feature type="compositionally biased region" description="Basic residues" evidence="1">
    <location>
        <begin position="109"/>
        <end position="120"/>
    </location>
</feature>
<evidence type="ECO:0000313" key="3">
    <source>
        <dbReference type="Proteomes" id="UP001202867"/>
    </source>
</evidence>
<dbReference type="EMBL" id="JALKCG010000002">
    <property type="protein sequence ID" value="MCK0208090.1"/>
    <property type="molecule type" value="Genomic_DNA"/>
</dbReference>
<feature type="region of interest" description="Disordered" evidence="1">
    <location>
        <begin position="108"/>
        <end position="177"/>
    </location>
</feature>
<reference evidence="3" key="2">
    <citation type="submission" date="2023-07" db="EMBL/GenBank/DDBJ databases">
        <title>Ancylobacter moscoviensis sp. nov., facultatively methylotrophic bacteria from activated sludge and the reclassification of Starkeya novella (Starkey 1934) Kelly et al. 2000 as Ancylobacter novellus comb. nov., Starkeya koreensis Im et al. 2006 as Ancylobacter koreensis comb.nov., Angulomicrobium tetraedrale Vasil'eva et al. 1986 as Ancylobacter tetraedralis comb. nov., Angulomicrobium amanitiforme Fritz et al. 2004 as Ancylobacter amanitiformis comb. nov. and Methylorhabdus multivorans Doronina et al. 1996 as Ancylobacter multivorans comb. nov. and emended description of the genus Ancylobacter.</title>
        <authorList>
            <person name="Doronina N."/>
            <person name="Chemodurova A."/>
            <person name="Grouzdev D."/>
            <person name="Koziaeva V."/>
            <person name="Shi W."/>
            <person name="Wu L."/>
            <person name="Kaparullina E."/>
        </authorList>
    </citation>
    <scope>NUCLEOTIDE SEQUENCE [LARGE SCALE GENOMIC DNA]</scope>
    <source>
        <strain evidence="3">Jip08</strain>
    </source>
</reference>
<proteinExistence type="predicted"/>
<sequence length="250" mass="26938">MKLVAYAIGDGVEIVTVSPERAWMDGARDRSPYSCLPLAIADTHGWELRNPVNFSAMWGGGAGIDDIVVMPDGEGIARSHFGEGVLTFLVPFVFRTPPEMDLIFQGRSTGRRTPSRRRPAWSRATGFPTPHHELEIHPGAHGGTLRRRGAVLPHLSRSPGRCGGNAAGNPPARRRCRSRAPLARVEHIARPVPGRPRRAGLGGGKRGLAEALSAWARSRRPGSARLPSHAGTAKALPQSVTLARHNPRKA</sequence>
<evidence type="ECO:0000313" key="2">
    <source>
        <dbReference type="EMBL" id="MCK0208090.1"/>
    </source>
</evidence>